<accession>L0K2Z2</accession>
<dbReference type="AlphaFoldDB" id="L0K2Z2"/>
<protein>
    <submittedName>
        <fullName evidence="2">Uncharacterized protein</fullName>
    </submittedName>
</protein>
<dbReference type="RefSeq" id="WP_015322163.1">
    <property type="nucleotide sequence ID" value="NC_019974.1"/>
</dbReference>
<dbReference type="HOGENOM" id="CLU_2629829_0_0_2"/>
<evidence type="ECO:0000313" key="2">
    <source>
        <dbReference type="EMBL" id="AGB38724.1"/>
    </source>
</evidence>
<dbReference type="GeneID" id="14403356"/>
<feature type="transmembrane region" description="Helical" evidence="1">
    <location>
        <begin position="7"/>
        <end position="28"/>
    </location>
</feature>
<dbReference type="OrthoDB" id="379741at2157"/>
<keyword evidence="1" id="KW-0472">Membrane</keyword>
<keyword evidence="3" id="KW-1185">Reference proteome</keyword>
<sequence>MNEGLRLVFLLIGVGYGLVFFILAREVLRAVVDMSVLVPQVWFMGIVANVVGLLVVLALIGGTNRLVIKRLEIDKMG</sequence>
<name>L0K2Z2_9EURY</name>
<dbReference type="Proteomes" id="UP000010878">
    <property type="component" value="Chromosome"/>
</dbReference>
<proteinExistence type="predicted"/>
<organism evidence="2 3">
    <name type="scientific">Natronococcus occultus SP4</name>
    <dbReference type="NCBI Taxonomy" id="694430"/>
    <lineage>
        <taxon>Archaea</taxon>
        <taxon>Methanobacteriati</taxon>
        <taxon>Methanobacteriota</taxon>
        <taxon>Stenosarchaea group</taxon>
        <taxon>Halobacteria</taxon>
        <taxon>Halobacteriales</taxon>
        <taxon>Natrialbaceae</taxon>
        <taxon>Natronococcus</taxon>
    </lineage>
</organism>
<feature type="transmembrane region" description="Helical" evidence="1">
    <location>
        <begin position="40"/>
        <end position="60"/>
    </location>
</feature>
<dbReference type="STRING" id="694430.Natoc_2969"/>
<dbReference type="EMBL" id="CP003929">
    <property type="protein sequence ID" value="AGB38724.1"/>
    <property type="molecule type" value="Genomic_DNA"/>
</dbReference>
<keyword evidence="1" id="KW-1133">Transmembrane helix</keyword>
<keyword evidence="1" id="KW-0812">Transmembrane</keyword>
<reference evidence="2 3" key="1">
    <citation type="submission" date="2012-11" db="EMBL/GenBank/DDBJ databases">
        <title>FINISHED of Natronococcus occultus SP4, DSM 3396.</title>
        <authorList>
            <consortium name="DOE Joint Genome Institute"/>
            <person name="Eisen J."/>
            <person name="Huntemann M."/>
            <person name="Wei C.-L."/>
            <person name="Han J."/>
            <person name="Detter J.C."/>
            <person name="Han C."/>
            <person name="Tapia R."/>
            <person name="Chen A."/>
            <person name="Kyrpides N."/>
            <person name="Mavromatis K."/>
            <person name="Markowitz V."/>
            <person name="Szeto E."/>
            <person name="Ivanova N."/>
            <person name="Mikhailova N."/>
            <person name="Ovchinnikova G."/>
            <person name="Pagani I."/>
            <person name="Pati A."/>
            <person name="Goodwin L."/>
            <person name="Nordberg H.P."/>
            <person name="Cantor M.N."/>
            <person name="Hua S.X."/>
            <person name="Woyke T."/>
            <person name="Eisen J."/>
            <person name="Klenk H.-P."/>
            <person name="Klenk H.-P."/>
        </authorList>
    </citation>
    <scope>NUCLEOTIDE SEQUENCE [LARGE SCALE GENOMIC DNA]</scope>
    <source>
        <strain evidence="2 3">SP4</strain>
    </source>
</reference>
<gene>
    <name evidence="2" type="ORF">Natoc_2969</name>
</gene>
<evidence type="ECO:0000256" key="1">
    <source>
        <dbReference type="SAM" id="Phobius"/>
    </source>
</evidence>
<evidence type="ECO:0000313" key="3">
    <source>
        <dbReference type="Proteomes" id="UP000010878"/>
    </source>
</evidence>
<dbReference type="KEGG" id="nou:Natoc_2969"/>